<keyword evidence="1" id="KW-0472">Membrane</keyword>
<keyword evidence="1" id="KW-1133">Transmembrane helix</keyword>
<evidence type="ECO:0000256" key="1">
    <source>
        <dbReference type="SAM" id="Phobius"/>
    </source>
</evidence>
<dbReference type="GeneID" id="72390706"/>
<name>A0AB39X7P8_9PSED</name>
<geneLocation type="plasmid" evidence="2">
    <name>unnamed</name>
</geneLocation>
<dbReference type="EMBL" id="CP165624">
    <property type="protein sequence ID" value="XDV08418.1"/>
    <property type="molecule type" value="Genomic_DNA"/>
</dbReference>
<feature type="transmembrane region" description="Helical" evidence="1">
    <location>
        <begin position="7"/>
        <end position="25"/>
    </location>
</feature>
<sequence length="82" mass="9461">MRMTFGSACRNAGLMAVVYFLYVGFQKGHFDVFGWYGVGWSWGDWLVLAVLTGVFGVILFEEWWGQRKRAKAKAREQGEDFQ</sequence>
<protein>
    <submittedName>
        <fullName evidence="2">Uncharacterized protein</fullName>
    </submittedName>
</protein>
<evidence type="ECO:0000313" key="2">
    <source>
        <dbReference type="EMBL" id="XDV08418.1"/>
    </source>
</evidence>
<accession>A0AB39X7P8</accession>
<gene>
    <name evidence="2" type="ORF">AB3G35_23885</name>
</gene>
<keyword evidence="2" id="KW-0614">Plasmid</keyword>
<dbReference type="RefSeq" id="WP_010657470.1">
    <property type="nucleotide sequence ID" value="NZ_CP165624.1"/>
</dbReference>
<organism evidence="2">
    <name type="scientific">Pseudomonas sp. WC2401</name>
    <dbReference type="NCBI Taxonomy" id="3234143"/>
    <lineage>
        <taxon>Bacteria</taxon>
        <taxon>Pseudomonadati</taxon>
        <taxon>Pseudomonadota</taxon>
        <taxon>Gammaproteobacteria</taxon>
        <taxon>Pseudomonadales</taxon>
        <taxon>Pseudomonadaceae</taxon>
        <taxon>Pseudomonas</taxon>
    </lineage>
</organism>
<proteinExistence type="predicted"/>
<reference evidence="2" key="1">
    <citation type="submission" date="2024-07" db="EMBL/GenBank/DDBJ databases">
        <authorList>
            <person name="Biller S.J."/>
        </authorList>
    </citation>
    <scope>NUCLEOTIDE SEQUENCE</scope>
    <source>
        <strain evidence="2">WC2401</strain>
        <plasmid evidence="2">unnamed</plasmid>
    </source>
</reference>
<feature type="transmembrane region" description="Helical" evidence="1">
    <location>
        <begin position="45"/>
        <end position="65"/>
    </location>
</feature>
<dbReference type="AlphaFoldDB" id="A0AB39X7P8"/>
<keyword evidence="1" id="KW-0812">Transmembrane</keyword>